<dbReference type="PROSITE" id="PS50293">
    <property type="entry name" value="TPR_REGION"/>
    <property type="match status" value="2"/>
</dbReference>
<dbReference type="Proteomes" id="UP000609064">
    <property type="component" value="Unassembled WGS sequence"/>
</dbReference>
<dbReference type="AlphaFoldDB" id="A0A917E0C2"/>
<dbReference type="InterPro" id="IPR021352">
    <property type="entry name" value="DUF2971"/>
</dbReference>
<comment type="caution">
    <text evidence="4">The sequence shown here is derived from an EMBL/GenBank/DDBJ whole genome shotgun (WGS) entry which is preliminary data.</text>
</comment>
<name>A0A917E0C2_9BACT</name>
<reference evidence="4" key="1">
    <citation type="journal article" date="2014" name="Int. J. Syst. Evol. Microbiol.">
        <title>Complete genome sequence of Corynebacterium casei LMG S-19264T (=DSM 44701T), isolated from a smear-ripened cheese.</title>
        <authorList>
            <consortium name="US DOE Joint Genome Institute (JGI-PGF)"/>
            <person name="Walter F."/>
            <person name="Albersmeier A."/>
            <person name="Kalinowski J."/>
            <person name="Ruckert C."/>
        </authorList>
    </citation>
    <scope>NUCLEOTIDE SEQUENCE</scope>
    <source>
        <strain evidence="4">CGMCC 1.15958</strain>
    </source>
</reference>
<reference evidence="4" key="2">
    <citation type="submission" date="2020-09" db="EMBL/GenBank/DDBJ databases">
        <authorList>
            <person name="Sun Q."/>
            <person name="Zhou Y."/>
        </authorList>
    </citation>
    <scope>NUCLEOTIDE SEQUENCE</scope>
    <source>
        <strain evidence="4">CGMCC 1.15958</strain>
    </source>
</reference>
<protein>
    <recommendedName>
        <fullName evidence="6">Tetratricopeptide repeat protein</fullName>
    </recommendedName>
</protein>
<accession>A0A917E0C2</accession>
<feature type="repeat" description="TPR" evidence="3">
    <location>
        <begin position="107"/>
        <end position="140"/>
    </location>
</feature>
<dbReference type="Pfam" id="PF13181">
    <property type="entry name" value="TPR_8"/>
    <property type="match status" value="2"/>
</dbReference>
<dbReference type="InterPro" id="IPR011990">
    <property type="entry name" value="TPR-like_helical_dom_sf"/>
</dbReference>
<dbReference type="Gene3D" id="1.25.40.10">
    <property type="entry name" value="Tetratricopeptide repeat domain"/>
    <property type="match status" value="2"/>
</dbReference>
<evidence type="ECO:0000313" key="5">
    <source>
        <dbReference type="Proteomes" id="UP000609064"/>
    </source>
</evidence>
<dbReference type="RefSeq" id="WP_188771659.1">
    <property type="nucleotide sequence ID" value="NZ_BMKK01000026.1"/>
</dbReference>
<dbReference type="PANTHER" id="PTHR44943:SF8">
    <property type="entry name" value="TPR REPEAT-CONTAINING PROTEIN MJ0263"/>
    <property type="match status" value="1"/>
</dbReference>
<gene>
    <name evidence="4" type="ORF">GCM10011514_55010</name>
</gene>
<dbReference type="SUPFAM" id="SSF48452">
    <property type="entry name" value="TPR-like"/>
    <property type="match status" value="1"/>
</dbReference>
<sequence>MEKLTTLLKKVQDLNSDKKYYEVIELLPIEILEKHNNADLYAEKAAAFGNLKRYNECEIMAQKAIEIDKNSTKAYNSLGNISLDFHNDYIKAEENYRKTIEINPKLPHPYNGIGNIYCNLKEFEKAKEYYLKAIEIEPKFYYSYNGLGGLYHDLEEYEKAKEYYLKSIEIEPNYDSPYYNLGFVSYDLLEYDSAKKYFTKYIQLNDKIYDFYYKIALSKIEEINKILDNSSYKTITELVSKIKEILLFKGECVTHYSSISATQYLILKDSPLRLSEGSFLNDTSEGQELFDFLAFSPEVKTKCHEETFTKRPFIGSFVDILKRNDLTLWRMYGKEALEEAKGCSITLNVNELKQSINAKIKPSEIIISSKSDEIEFYRVAYRSNGSFHFAGATPSQTDEFSKLMDELKKEAELFKSKTNKNPNEEVDIIELLNSIAYLFKSVEYQYENEIRLVINEAIGFDIKIDLDSKDFKPSSKPNKVYIELVPISGILKDITIGPKVDRAEEWASTFHYHLLSQGLKPEIHISKLPFK</sequence>
<dbReference type="EMBL" id="BMKK01000026">
    <property type="protein sequence ID" value="GGD84019.1"/>
    <property type="molecule type" value="Genomic_DNA"/>
</dbReference>
<keyword evidence="2 3" id="KW-0802">TPR repeat</keyword>
<keyword evidence="1" id="KW-0677">Repeat</keyword>
<evidence type="ECO:0000256" key="1">
    <source>
        <dbReference type="ARBA" id="ARBA00022737"/>
    </source>
</evidence>
<evidence type="ECO:0000256" key="3">
    <source>
        <dbReference type="PROSITE-ProRule" id="PRU00339"/>
    </source>
</evidence>
<evidence type="ECO:0000313" key="4">
    <source>
        <dbReference type="EMBL" id="GGD84019.1"/>
    </source>
</evidence>
<dbReference type="InterPro" id="IPR019734">
    <property type="entry name" value="TPR_rpt"/>
</dbReference>
<proteinExistence type="predicted"/>
<organism evidence="4 5">
    <name type="scientific">Emticicia aquatilis</name>
    <dbReference type="NCBI Taxonomy" id="1537369"/>
    <lineage>
        <taxon>Bacteria</taxon>
        <taxon>Pseudomonadati</taxon>
        <taxon>Bacteroidota</taxon>
        <taxon>Cytophagia</taxon>
        <taxon>Cytophagales</taxon>
        <taxon>Leadbetterellaceae</taxon>
        <taxon>Emticicia</taxon>
    </lineage>
</organism>
<keyword evidence="5" id="KW-1185">Reference proteome</keyword>
<dbReference type="SMART" id="SM00028">
    <property type="entry name" value="TPR"/>
    <property type="match status" value="5"/>
</dbReference>
<dbReference type="Pfam" id="PF11185">
    <property type="entry name" value="DUF2971"/>
    <property type="match status" value="1"/>
</dbReference>
<feature type="repeat" description="TPR" evidence="3">
    <location>
        <begin position="175"/>
        <end position="208"/>
    </location>
</feature>
<dbReference type="PANTHER" id="PTHR44943">
    <property type="entry name" value="CELLULOSE SYNTHASE OPERON PROTEIN C"/>
    <property type="match status" value="1"/>
</dbReference>
<evidence type="ECO:0008006" key="6">
    <source>
        <dbReference type="Google" id="ProtNLM"/>
    </source>
</evidence>
<evidence type="ECO:0000256" key="2">
    <source>
        <dbReference type="ARBA" id="ARBA00022803"/>
    </source>
</evidence>
<feature type="repeat" description="TPR" evidence="3">
    <location>
        <begin position="141"/>
        <end position="174"/>
    </location>
</feature>
<dbReference type="InterPro" id="IPR051685">
    <property type="entry name" value="Ycf3/AcsC/BcsC/TPR_MFPF"/>
</dbReference>
<dbReference type="Pfam" id="PF00515">
    <property type="entry name" value="TPR_1"/>
    <property type="match status" value="2"/>
</dbReference>
<dbReference type="PROSITE" id="PS50005">
    <property type="entry name" value="TPR"/>
    <property type="match status" value="3"/>
</dbReference>